<dbReference type="PANTHER" id="PTHR30126">
    <property type="entry name" value="HTH-TYPE TRANSCRIPTIONAL REGULATOR"/>
    <property type="match status" value="1"/>
</dbReference>
<evidence type="ECO:0000256" key="3">
    <source>
        <dbReference type="ARBA" id="ARBA00023125"/>
    </source>
</evidence>
<accession>A0A167FAB0</accession>
<name>A0A167FAB0_9GAMM</name>
<reference evidence="6 7" key="1">
    <citation type="submission" date="2013-07" db="EMBL/GenBank/DDBJ databases">
        <title>Comparative Genomic and Metabolomic Analysis of Twelve Strains of Pseudoalteromonas luteoviolacea.</title>
        <authorList>
            <person name="Vynne N.G."/>
            <person name="Mansson M."/>
            <person name="Gram L."/>
        </authorList>
    </citation>
    <scope>NUCLEOTIDE SEQUENCE [LARGE SCALE GENOMIC DNA]</scope>
    <source>
        <strain evidence="6 7">H33</strain>
    </source>
</reference>
<sequence length="299" mass="32642">MYICGPDSNQVGERMEFYHLRSFVVVAETGNLTKAAKQLFTTPPAVSAHIRALEDELKTTLFERTSKGMHLTPKGEQLRLQAQKTLDSATDMVNLAVENADQVIGTFRLGLNRDASTLRIAELVKALVHRCPGIELELHALNTGQVLEKVSSGELDGGFVYGDTSPDLFHTELALQPITTIVPTSFDSTVIQSVYELAELPWISVGEHCPFDTALKKRVTQSIKSQVQSADNASRASLVEQGVGASFIELEVAQAMVTAKQAQRLTLLDFEIPLSLVAKQSALSNPVVKAVLEQLDALW</sequence>
<dbReference type="PANTHER" id="PTHR30126:SF40">
    <property type="entry name" value="HTH-TYPE TRANSCRIPTIONAL REGULATOR GLTR"/>
    <property type="match status" value="1"/>
</dbReference>
<dbReference type="InterPro" id="IPR036388">
    <property type="entry name" value="WH-like_DNA-bd_sf"/>
</dbReference>
<dbReference type="SUPFAM" id="SSF46785">
    <property type="entry name" value="Winged helix' DNA-binding domain"/>
    <property type="match status" value="1"/>
</dbReference>
<dbReference type="PROSITE" id="PS50931">
    <property type="entry name" value="HTH_LYSR"/>
    <property type="match status" value="1"/>
</dbReference>
<evidence type="ECO:0000313" key="6">
    <source>
        <dbReference type="EMBL" id="KZN51966.1"/>
    </source>
</evidence>
<keyword evidence="2" id="KW-0805">Transcription regulation</keyword>
<dbReference type="AlphaFoldDB" id="A0A167FAB0"/>
<feature type="domain" description="HTH lysR-type" evidence="5">
    <location>
        <begin position="15"/>
        <end position="72"/>
    </location>
</feature>
<gene>
    <name evidence="6" type="ORF">N476_01170</name>
</gene>
<protein>
    <recommendedName>
        <fullName evidence="5">HTH lysR-type domain-containing protein</fullName>
    </recommendedName>
</protein>
<dbReference type="InterPro" id="IPR036390">
    <property type="entry name" value="WH_DNA-bd_sf"/>
</dbReference>
<dbReference type="Proteomes" id="UP000076503">
    <property type="component" value="Unassembled WGS sequence"/>
</dbReference>
<dbReference type="SUPFAM" id="SSF53850">
    <property type="entry name" value="Periplasmic binding protein-like II"/>
    <property type="match status" value="1"/>
</dbReference>
<dbReference type="EMBL" id="AUXZ01000064">
    <property type="protein sequence ID" value="KZN51966.1"/>
    <property type="molecule type" value="Genomic_DNA"/>
</dbReference>
<keyword evidence="4" id="KW-0804">Transcription</keyword>
<evidence type="ECO:0000256" key="2">
    <source>
        <dbReference type="ARBA" id="ARBA00023015"/>
    </source>
</evidence>
<dbReference type="PRINTS" id="PR00039">
    <property type="entry name" value="HTHLYSR"/>
</dbReference>
<organism evidence="6 7">
    <name type="scientific">Pseudoalteromonas luteoviolacea H33</name>
    <dbReference type="NCBI Taxonomy" id="1365251"/>
    <lineage>
        <taxon>Bacteria</taxon>
        <taxon>Pseudomonadati</taxon>
        <taxon>Pseudomonadota</taxon>
        <taxon>Gammaproteobacteria</taxon>
        <taxon>Alteromonadales</taxon>
        <taxon>Pseudoalteromonadaceae</taxon>
        <taxon>Pseudoalteromonas</taxon>
    </lineage>
</organism>
<comment type="caution">
    <text evidence="6">The sequence shown here is derived from an EMBL/GenBank/DDBJ whole genome shotgun (WGS) entry which is preliminary data.</text>
</comment>
<dbReference type="FunFam" id="1.10.10.10:FF:000001">
    <property type="entry name" value="LysR family transcriptional regulator"/>
    <property type="match status" value="1"/>
</dbReference>
<dbReference type="Gene3D" id="3.40.190.290">
    <property type="match status" value="1"/>
</dbReference>
<dbReference type="GO" id="GO:0000976">
    <property type="term" value="F:transcription cis-regulatory region binding"/>
    <property type="evidence" value="ECO:0007669"/>
    <property type="project" value="TreeGrafter"/>
</dbReference>
<dbReference type="CDD" id="cd05466">
    <property type="entry name" value="PBP2_LTTR_substrate"/>
    <property type="match status" value="1"/>
</dbReference>
<keyword evidence="3" id="KW-0238">DNA-binding</keyword>
<dbReference type="PATRIC" id="fig|1365251.3.peg.1393"/>
<dbReference type="GO" id="GO:0003700">
    <property type="term" value="F:DNA-binding transcription factor activity"/>
    <property type="evidence" value="ECO:0007669"/>
    <property type="project" value="InterPro"/>
</dbReference>
<dbReference type="Pfam" id="PF03466">
    <property type="entry name" value="LysR_substrate"/>
    <property type="match status" value="1"/>
</dbReference>
<comment type="similarity">
    <text evidence="1">Belongs to the LysR transcriptional regulatory family.</text>
</comment>
<dbReference type="InterPro" id="IPR005119">
    <property type="entry name" value="LysR_subst-bd"/>
</dbReference>
<evidence type="ECO:0000259" key="5">
    <source>
        <dbReference type="PROSITE" id="PS50931"/>
    </source>
</evidence>
<evidence type="ECO:0000313" key="7">
    <source>
        <dbReference type="Proteomes" id="UP000076503"/>
    </source>
</evidence>
<proteinExistence type="inferred from homology"/>
<evidence type="ECO:0000256" key="1">
    <source>
        <dbReference type="ARBA" id="ARBA00009437"/>
    </source>
</evidence>
<dbReference type="Gene3D" id="1.10.10.10">
    <property type="entry name" value="Winged helix-like DNA-binding domain superfamily/Winged helix DNA-binding domain"/>
    <property type="match status" value="1"/>
</dbReference>
<evidence type="ECO:0000256" key="4">
    <source>
        <dbReference type="ARBA" id="ARBA00023163"/>
    </source>
</evidence>
<dbReference type="Pfam" id="PF00126">
    <property type="entry name" value="HTH_1"/>
    <property type="match status" value="1"/>
</dbReference>
<dbReference type="InterPro" id="IPR000847">
    <property type="entry name" value="LysR_HTH_N"/>
</dbReference>